<reference evidence="1" key="1">
    <citation type="submission" date="2020-02" db="EMBL/GenBank/DDBJ databases">
        <authorList>
            <person name="Meier V. D."/>
        </authorList>
    </citation>
    <scope>NUCLEOTIDE SEQUENCE</scope>
    <source>
        <strain evidence="1">AVDCRST_MAG27</strain>
    </source>
</reference>
<accession>A0A6J4GYP6</accession>
<proteinExistence type="predicted"/>
<dbReference type="EMBL" id="CADCTD010000001">
    <property type="protein sequence ID" value="CAA9209634.1"/>
    <property type="molecule type" value="Genomic_DNA"/>
</dbReference>
<protein>
    <submittedName>
        <fullName evidence="1">Uncharacterized protein</fullName>
    </submittedName>
</protein>
<name>A0A6J4GYP6_9PROT</name>
<sequence length="45" mass="5203">CFIRNTWSFSPDRASRMARDSVGRHSTPWDGLRSMARAGIRRFSC</sequence>
<feature type="non-terminal residue" evidence="1">
    <location>
        <position position="45"/>
    </location>
</feature>
<organism evidence="1">
    <name type="scientific">uncultured Craurococcus sp</name>
    <dbReference type="NCBI Taxonomy" id="1135998"/>
    <lineage>
        <taxon>Bacteria</taxon>
        <taxon>Pseudomonadati</taxon>
        <taxon>Pseudomonadota</taxon>
        <taxon>Alphaproteobacteria</taxon>
        <taxon>Acetobacterales</taxon>
        <taxon>Acetobacteraceae</taxon>
        <taxon>Craurococcus</taxon>
        <taxon>environmental samples</taxon>
    </lineage>
</organism>
<dbReference type="AlphaFoldDB" id="A0A6J4GYP6"/>
<evidence type="ECO:0000313" key="1">
    <source>
        <dbReference type="EMBL" id="CAA9209634.1"/>
    </source>
</evidence>
<feature type="non-terminal residue" evidence="1">
    <location>
        <position position="1"/>
    </location>
</feature>
<gene>
    <name evidence="1" type="ORF">AVDCRST_MAG27-1096</name>
</gene>